<dbReference type="Pfam" id="PF11171">
    <property type="entry name" value="DUF2958"/>
    <property type="match status" value="1"/>
</dbReference>
<reference evidence="1 2" key="1">
    <citation type="journal article" date="2015" name="Nature">
        <title>rRNA introns, odd ribosomes, and small enigmatic genomes across a large radiation of phyla.</title>
        <authorList>
            <person name="Brown C.T."/>
            <person name="Hug L.A."/>
            <person name="Thomas B.C."/>
            <person name="Sharon I."/>
            <person name="Castelle C.J."/>
            <person name="Singh A."/>
            <person name="Wilkins M.J."/>
            <person name="Williams K.H."/>
            <person name="Banfield J.F."/>
        </authorList>
    </citation>
    <scope>NUCLEOTIDE SEQUENCE [LARGE SCALE GENOMIC DNA]</scope>
</reference>
<protein>
    <recommendedName>
        <fullName evidence="3">DUF2958 domain-containing protein</fullName>
    </recommendedName>
</protein>
<dbReference type="InterPro" id="IPR021341">
    <property type="entry name" value="DUF2958"/>
</dbReference>
<evidence type="ECO:0008006" key="3">
    <source>
        <dbReference type="Google" id="ProtNLM"/>
    </source>
</evidence>
<evidence type="ECO:0000313" key="1">
    <source>
        <dbReference type="EMBL" id="KKQ38443.1"/>
    </source>
</evidence>
<proteinExistence type="predicted"/>
<dbReference type="AlphaFoldDB" id="A0A0G0H587"/>
<dbReference type="EMBL" id="LBTJ01000010">
    <property type="protein sequence ID" value="KKQ38443.1"/>
    <property type="molecule type" value="Genomic_DNA"/>
</dbReference>
<name>A0A0G0H587_9BACT</name>
<comment type="caution">
    <text evidence="1">The sequence shown here is derived from an EMBL/GenBank/DDBJ whole genome shotgun (WGS) entry which is preliminary data.</text>
</comment>
<evidence type="ECO:0000313" key="2">
    <source>
        <dbReference type="Proteomes" id="UP000034471"/>
    </source>
</evidence>
<gene>
    <name evidence="1" type="ORF">US54_C0010G0024</name>
</gene>
<sequence>MKLLTKEILEKLPPLYSQENEKDPMVICKFFYPDFSWTWYAIEFDGKDTFFGLVDGDEEELGYFTLSELQSNRGKLGLPIERDRFFTPRRLSETKKA</sequence>
<accession>A0A0G0H587</accession>
<organism evidence="1 2">
    <name type="scientific">Candidatus Roizmanbacteria bacterium GW2011_GWA2_37_7</name>
    <dbReference type="NCBI Taxonomy" id="1618481"/>
    <lineage>
        <taxon>Bacteria</taxon>
        <taxon>Candidatus Roizmaniibacteriota</taxon>
    </lineage>
</organism>
<dbReference type="Proteomes" id="UP000034471">
    <property type="component" value="Unassembled WGS sequence"/>
</dbReference>